<dbReference type="RefSeq" id="WP_158464057.1">
    <property type="nucleotide sequence ID" value="NZ_VZAD01000082.1"/>
</dbReference>
<gene>
    <name evidence="2" type="ORF">F7D20_10910</name>
</gene>
<keyword evidence="3" id="KW-1185">Reference proteome</keyword>
<feature type="compositionally biased region" description="Polar residues" evidence="1">
    <location>
        <begin position="248"/>
        <end position="259"/>
    </location>
</feature>
<organism evidence="2 3">
    <name type="scientific">Segatella copri</name>
    <dbReference type="NCBI Taxonomy" id="165179"/>
    <lineage>
        <taxon>Bacteria</taxon>
        <taxon>Pseudomonadati</taxon>
        <taxon>Bacteroidota</taxon>
        <taxon>Bacteroidia</taxon>
        <taxon>Bacteroidales</taxon>
        <taxon>Prevotellaceae</taxon>
        <taxon>Segatella</taxon>
    </lineage>
</organism>
<dbReference type="EMBL" id="VZAD01000082">
    <property type="protein sequence ID" value="MQP12451.1"/>
    <property type="molecule type" value="Genomic_DNA"/>
</dbReference>
<name>A0A6A7WDI7_9BACT</name>
<evidence type="ECO:0000313" key="2">
    <source>
        <dbReference type="EMBL" id="MQP12451.1"/>
    </source>
</evidence>
<comment type="caution">
    <text evidence="2">The sequence shown here is derived from an EMBL/GenBank/DDBJ whole genome shotgun (WGS) entry which is preliminary data.</text>
</comment>
<evidence type="ECO:0000256" key="1">
    <source>
        <dbReference type="SAM" id="MobiDB-lite"/>
    </source>
</evidence>
<dbReference type="InterPro" id="IPR025048">
    <property type="entry name" value="DUF3987"/>
</dbReference>
<protein>
    <submittedName>
        <fullName evidence="2">DUF3987 domain-containing protein</fullName>
    </submittedName>
</protein>
<dbReference type="Pfam" id="PF13148">
    <property type="entry name" value="DUF3987"/>
    <property type="match status" value="1"/>
</dbReference>
<feature type="region of interest" description="Disordered" evidence="1">
    <location>
        <begin position="225"/>
        <end position="259"/>
    </location>
</feature>
<dbReference type="Proteomes" id="UP000384372">
    <property type="component" value="Unassembled WGS sequence"/>
</dbReference>
<sequence>MSCYYIKVEKGRKVARPITSEQEYRELRNSSQQMANLRLARNGNDAAKRRLVQMNYSGHYPGGTVKGNKLPSKAFGFDLDDPESFKIAAEKLLQDPGKYGLLMLERSARQGGHVVCKREQGKTILENQVRLATMLQCEMDTSAHDINRVYFTTTAAADDLLYLSPELFTDSYDEAAVKAEAKLLEEREKYGQEVLPEGAHKVNKHYKPWEVAAPQKEAEIKAENTAAEQLNQSENSASKNTENHQAEQSEQTTETASSEPLNYCGIPYADIIRKWWELYNDGHEPIQSNRNTLTFELAVNLRHICGFDRQLLDKVIPCYDGFPEVEKLSCIDSALAEKRARMPKRLKDVLAAIKESKGSNTENIEQALDDINEQDELFYYHALPSLPQGVRDSVDSVGPHLAMPALVAICPVIGTLATGVKISVHGRYNSLNLISYIAGDFASGKGSIDPLIASWTKEMKQMDKVYLQQEEDWRAKKRAAKNKKEQPEEPKLPIRILTLNNTVANLADRLSNTEGKHAFSFTPEADTVAQKWRSGLSDFSVMLRQAYDGTCYEREAKSADAVNVHIDRLLWNVTMCGTPDALYRVVSNYTDGFQSRIAVARTPDNTFAALTENLYVLNNGQREQISQIAHLLPLMSGDVVLEELEKKGREWLEEIRLETMKNDDKIKARQRFRICPTTMRMMTCIMLCDVAEQLIKANGFQGAEKILKEEPEMWKDMIVKAQTASMLSLFDVIADYLMENALYFFRERIEAAFSSREYAGQTTTGRTHRGKNDTIFERLDSTFTEEMAMQQSLVVKGSGVTSMMVKQMLKNWKKQGLVVQQPDLRYTKISTVV</sequence>
<feature type="compositionally biased region" description="Polar residues" evidence="1">
    <location>
        <begin position="226"/>
        <end position="240"/>
    </location>
</feature>
<evidence type="ECO:0000313" key="3">
    <source>
        <dbReference type="Proteomes" id="UP000384372"/>
    </source>
</evidence>
<accession>A0A6A7WDI7</accession>
<dbReference type="AlphaFoldDB" id="A0A6A7WDI7"/>
<reference evidence="2 3" key="1">
    <citation type="submission" date="2019-09" db="EMBL/GenBank/DDBJ databases">
        <title>Distinct polysaccharide growth profiles of human intestinal Prevotella copri isolates.</title>
        <authorList>
            <person name="Fehlner-Peach H."/>
            <person name="Magnabosco C."/>
            <person name="Raghavan V."/>
            <person name="Scher J.U."/>
            <person name="Tett A."/>
            <person name="Cox L.M."/>
            <person name="Gottsegen C."/>
            <person name="Watters A."/>
            <person name="Wiltshire- Gordon J.D."/>
            <person name="Segata N."/>
            <person name="Bonneau R."/>
            <person name="Littman D.R."/>
        </authorList>
    </citation>
    <scope>NUCLEOTIDE SEQUENCE [LARGE SCALE GENOMIC DNA]</scope>
    <source>
        <strain evidence="3">iAQ1173</strain>
    </source>
</reference>
<dbReference type="OrthoDB" id="1057656at2"/>
<proteinExistence type="predicted"/>